<evidence type="ECO:0000256" key="1">
    <source>
        <dbReference type="SAM" id="MobiDB-lite"/>
    </source>
</evidence>
<dbReference type="PANTHER" id="PTHR30441">
    <property type="entry name" value="DUF748 DOMAIN-CONTAINING PROTEIN"/>
    <property type="match status" value="1"/>
</dbReference>
<feature type="region of interest" description="Disordered" evidence="1">
    <location>
        <begin position="510"/>
        <end position="567"/>
    </location>
</feature>
<evidence type="ECO:0000313" key="3">
    <source>
        <dbReference type="Proteomes" id="UP001220530"/>
    </source>
</evidence>
<sequence length="567" mass="58558">MSLRGQLAGGLLAASKDQIALNGTLESSDPDALTRQLGFGDAALFSPDIPLFVSGRLDGRLDDGFSVRVNASAGEDHLGFEGDISVQPDGMIDGAGALNGYLSDASGLARIIEAGGLTLPGGNATAKVQFEGDRTLRLTEIDGQSGSDKFAGDISLTRTGGIGAVSGNLALDQVDFGIVAKALSGPAAMLKGDGAIWPDGPLDIGDQSRNSRGAIAISVPKLNVAGRTALTDARFDLQWDDSRLRISRLTAGLGGGQISGDVAICCSDKLTNKTLSGRVSLTDVPLADILPTGVTASLSGIVDGGVQFSGTGASVADLARNMTGEGSFATRELKVRHFDPQVFPTVAGLDNLLEISGTVLGNQISEALNRGTFEAASAEGAFTIAGGVVRLANLSIDGNSGLVAGEANVALETLDLSGGFTLTPRNFVDINNLLNENTARIVAQLGGTLLAPERTLDIDGLIATVQMRANENELARLEALRAEDAARQKAAAEARNALIAAQRKRQAEAAAAKAAAEAEKQRQEQEALQQQQDQQAAPPQEPLDLGLPPAQLTPRNGVNQPFFAPLN</sequence>
<feature type="compositionally biased region" description="Basic and acidic residues" evidence="1">
    <location>
        <begin position="516"/>
        <end position="525"/>
    </location>
</feature>
<gene>
    <name evidence="2" type="ORF">PSQ19_07210</name>
</gene>
<proteinExistence type="predicted"/>
<keyword evidence="3" id="KW-1185">Reference proteome</keyword>
<dbReference type="InterPro" id="IPR052894">
    <property type="entry name" value="AsmA-related"/>
</dbReference>
<dbReference type="Proteomes" id="UP001220530">
    <property type="component" value="Chromosome"/>
</dbReference>
<name>A0ABY7YRB1_9HYPH</name>
<dbReference type="RefSeq" id="WP_282220208.1">
    <property type="nucleotide sequence ID" value="NZ_CP118246.1"/>
</dbReference>
<dbReference type="EMBL" id="CP118246">
    <property type="protein sequence ID" value="WDR03821.1"/>
    <property type="molecule type" value="Genomic_DNA"/>
</dbReference>
<feature type="compositionally biased region" description="Low complexity" evidence="1">
    <location>
        <begin position="526"/>
        <end position="545"/>
    </location>
</feature>
<protein>
    <submittedName>
        <fullName evidence="2">AsmA-like C-terminal region-containing protein</fullName>
    </submittedName>
</protein>
<reference evidence="2 3" key="1">
    <citation type="submission" date="2023-02" db="EMBL/GenBank/DDBJ databases">
        <title>Devosia algicola sp. nov., isolated from the phycosphere of marine algae.</title>
        <authorList>
            <person name="Kim J.M."/>
            <person name="Lee J.K."/>
            <person name="Choi B.J."/>
            <person name="Bayburt H."/>
            <person name="Jeon C.O."/>
        </authorList>
    </citation>
    <scope>NUCLEOTIDE SEQUENCE [LARGE SCALE GENOMIC DNA]</scope>
    <source>
        <strain evidence="2 3">G20-9</strain>
    </source>
</reference>
<dbReference type="PANTHER" id="PTHR30441:SF4">
    <property type="entry name" value="PROTEIN ASMA"/>
    <property type="match status" value="1"/>
</dbReference>
<evidence type="ECO:0000313" key="2">
    <source>
        <dbReference type="EMBL" id="WDR03821.1"/>
    </source>
</evidence>
<organism evidence="2 3">
    <name type="scientific">Devosia algicola</name>
    <dbReference type="NCBI Taxonomy" id="3026418"/>
    <lineage>
        <taxon>Bacteria</taxon>
        <taxon>Pseudomonadati</taxon>
        <taxon>Pseudomonadota</taxon>
        <taxon>Alphaproteobacteria</taxon>
        <taxon>Hyphomicrobiales</taxon>
        <taxon>Devosiaceae</taxon>
        <taxon>Devosia</taxon>
    </lineage>
</organism>
<accession>A0ABY7YRB1</accession>